<dbReference type="EMBL" id="KZ515631">
    <property type="protein sequence ID" value="PKU30020.1"/>
    <property type="molecule type" value="Genomic_DNA"/>
</dbReference>
<dbReference type="AlphaFoldDB" id="A0A2I0T888"/>
<dbReference type="Proteomes" id="UP000233556">
    <property type="component" value="Unassembled WGS sequence"/>
</dbReference>
<sequence>MLISVVTTLETVEKAEKEKADLLQCKSSADEECVKAEKELIKLKDFQEKQQKEIIMSRDTRQLYCGVSKKTILLQGIQETEEDEESVQDMIEIHFQKPSNRGGEIENIKYVSKGITWVCFEEDI</sequence>
<evidence type="ECO:0000259" key="1">
    <source>
        <dbReference type="Pfam" id="PF07292"/>
    </source>
</evidence>
<keyword evidence="3" id="KW-1185">Reference proteome</keyword>
<organism evidence="2 3">
    <name type="scientific">Limosa lapponica baueri</name>
    <dbReference type="NCBI Taxonomy" id="1758121"/>
    <lineage>
        <taxon>Eukaryota</taxon>
        <taxon>Metazoa</taxon>
        <taxon>Chordata</taxon>
        <taxon>Craniata</taxon>
        <taxon>Vertebrata</taxon>
        <taxon>Euteleostomi</taxon>
        <taxon>Archelosauria</taxon>
        <taxon>Archosauria</taxon>
        <taxon>Dinosauria</taxon>
        <taxon>Saurischia</taxon>
        <taxon>Theropoda</taxon>
        <taxon>Coelurosauria</taxon>
        <taxon>Aves</taxon>
        <taxon>Neognathae</taxon>
        <taxon>Neoaves</taxon>
        <taxon>Charadriiformes</taxon>
        <taxon>Scolopacidae</taxon>
        <taxon>Limosa</taxon>
    </lineage>
</organism>
<gene>
    <name evidence="2" type="ORF">llap_19676</name>
</gene>
<evidence type="ECO:0000313" key="3">
    <source>
        <dbReference type="Proteomes" id="UP000233556"/>
    </source>
</evidence>
<dbReference type="InterPro" id="IPR012677">
    <property type="entry name" value="Nucleotide-bd_a/b_plait_sf"/>
</dbReference>
<dbReference type="OrthoDB" id="9903237at2759"/>
<feature type="domain" description="NID" evidence="1">
    <location>
        <begin position="59"/>
        <end position="107"/>
    </location>
</feature>
<reference evidence="3" key="1">
    <citation type="submission" date="2017-11" db="EMBL/GenBank/DDBJ databases">
        <authorList>
            <person name="Lima N.C."/>
            <person name="Parody-Merino A.M."/>
            <person name="Battley P.F."/>
            <person name="Fidler A.E."/>
            <person name="Prosdocimi F."/>
        </authorList>
    </citation>
    <scope>NUCLEOTIDE SEQUENCE [LARGE SCALE GENOMIC DNA]</scope>
</reference>
<dbReference type="InterPro" id="IPR009909">
    <property type="entry name" value="Nmi/IFP35_dom"/>
</dbReference>
<proteinExistence type="predicted"/>
<name>A0A2I0T888_LIMLA</name>
<reference evidence="3" key="2">
    <citation type="submission" date="2017-12" db="EMBL/GenBank/DDBJ databases">
        <title>Genome sequence of the Bar-tailed Godwit (Limosa lapponica baueri).</title>
        <authorList>
            <person name="Lima N.C.B."/>
            <person name="Parody-Merino A.M."/>
            <person name="Battley P.F."/>
            <person name="Fidler A.E."/>
            <person name="Prosdocimi F."/>
        </authorList>
    </citation>
    <scope>NUCLEOTIDE SEQUENCE [LARGE SCALE GENOMIC DNA]</scope>
</reference>
<protein>
    <recommendedName>
        <fullName evidence="1">NID domain-containing protein</fullName>
    </recommendedName>
</protein>
<dbReference type="Gene3D" id="3.30.70.330">
    <property type="match status" value="1"/>
</dbReference>
<accession>A0A2I0T888</accession>
<dbReference type="Pfam" id="PF07292">
    <property type="entry name" value="NID"/>
    <property type="match status" value="1"/>
</dbReference>
<evidence type="ECO:0000313" key="2">
    <source>
        <dbReference type="EMBL" id="PKU30020.1"/>
    </source>
</evidence>